<evidence type="ECO:0000256" key="2">
    <source>
        <dbReference type="ARBA" id="ARBA00022692"/>
    </source>
</evidence>
<dbReference type="GO" id="GO:0098703">
    <property type="term" value="P:calcium ion import across plasma membrane"/>
    <property type="evidence" value="ECO:0007669"/>
    <property type="project" value="TreeGrafter"/>
</dbReference>
<feature type="transmembrane region" description="Helical" evidence="6">
    <location>
        <begin position="129"/>
        <end position="150"/>
    </location>
</feature>
<evidence type="ECO:0000256" key="5">
    <source>
        <dbReference type="ARBA" id="ARBA00023136"/>
    </source>
</evidence>
<dbReference type="PANTHER" id="PTHR10582:SF2">
    <property type="entry name" value="INACTIVE"/>
    <property type="match status" value="1"/>
</dbReference>
<evidence type="ECO:0000313" key="9">
    <source>
        <dbReference type="Proteomes" id="UP001374579"/>
    </source>
</evidence>
<feature type="transmembrane region" description="Helical" evidence="6">
    <location>
        <begin position="71"/>
        <end position="91"/>
    </location>
</feature>
<dbReference type="EMBL" id="JBAMIC010000019">
    <property type="protein sequence ID" value="KAK7094109.1"/>
    <property type="molecule type" value="Genomic_DNA"/>
</dbReference>
<feature type="transmembrane region" description="Helical" evidence="6">
    <location>
        <begin position="171"/>
        <end position="190"/>
    </location>
</feature>
<keyword evidence="4 6" id="KW-1133">Transmembrane helix</keyword>
<keyword evidence="2 6" id="KW-0812">Transmembrane</keyword>
<proteinExistence type="predicted"/>
<feature type="domain" description="Ion transport" evidence="7">
    <location>
        <begin position="35"/>
        <end position="269"/>
    </location>
</feature>
<name>A0AAN9AW40_9CAEN</name>
<comment type="caution">
    <text evidence="8">The sequence shown here is derived from an EMBL/GenBank/DDBJ whole genome shotgun (WGS) entry which is preliminary data.</text>
</comment>
<accession>A0AAN9AW40</accession>
<evidence type="ECO:0000259" key="7">
    <source>
        <dbReference type="Pfam" id="PF00520"/>
    </source>
</evidence>
<evidence type="ECO:0000256" key="3">
    <source>
        <dbReference type="ARBA" id="ARBA00022737"/>
    </source>
</evidence>
<feature type="transmembrane region" description="Helical" evidence="6">
    <location>
        <begin position="231"/>
        <end position="256"/>
    </location>
</feature>
<evidence type="ECO:0000256" key="4">
    <source>
        <dbReference type="ARBA" id="ARBA00022989"/>
    </source>
</evidence>
<reference evidence="8 9" key="1">
    <citation type="submission" date="2024-02" db="EMBL/GenBank/DDBJ databases">
        <title>Chromosome-scale genome assembly of the rough periwinkle Littorina saxatilis.</title>
        <authorList>
            <person name="De Jode A."/>
            <person name="Faria R."/>
            <person name="Formenti G."/>
            <person name="Sims Y."/>
            <person name="Smith T.P."/>
            <person name="Tracey A."/>
            <person name="Wood J.M.D."/>
            <person name="Zagrodzka Z.B."/>
            <person name="Johannesson K."/>
            <person name="Butlin R.K."/>
            <person name="Leder E.H."/>
        </authorList>
    </citation>
    <scope>NUCLEOTIDE SEQUENCE [LARGE SCALE GENOMIC DNA]</scope>
    <source>
        <strain evidence="8">Snail1</strain>
        <tissue evidence="8">Muscle</tissue>
    </source>
</reference>
<gene>
    <name evidence="8" type="ORF">V1264_007774</name>
</gene>
<evidence type="ECO:0000313" key="8">
    <source>
        <dbReference type="EMBL" id="KAK7094109.1"/>
    </source>
</evidence>
<dbReference type="GO" id="GO:0005262">
    <property type="term" value="F:calcium channel activity"/>
    <property type="evidence" value="ECO:0007669"/>
    <property type="project" value="TreeGrafter"/>
</dbReference>
<evidence type="ECO:0000256" key="6">
    <source>
        <dbReference type="SAM" id="Phobius"/>
    </source>
</evidence>
<comment type="subcellular location">
    <subcellularLocation>
        <location evidence="1">Membrane</location>
        <topology evidence="1">Multi-pass membrane protein</topology>
    </subcellularLocation>
</comment>
<keyword evidence="9" id="KW-1185">Reference proteome</keyword>
<feature type="transmembrane region" description="Helical" evidence="6">
    <location>
        <begin position="31"/>
        <end position="51"/>
    </location>
</feature>
<feature type="transmembrane region" description="Helical" evidence="6">
    <location>
        <begin position="103"/>
        <end position="123"/>
    </location>
</feature>
<dbReference type="GO" id="GO:0005886">
    <property type="term" value="C:plasma membrane"/>
    <property type="evidence" value="ECO:0007669"/>
    <property type="project" value="TreeGrafter"/>
</dbReference>
<evidence type="ECO:0000256" key="1">
    <source>
        <dbReference type="ARBA" id="ARBA00004141"/>
    </source>
</evidence>
<organism evidence="8 9">
    <name type="scientific">Littorina saxatilis</name>
    <dbReference type="NCBI Taxonomy" id="31220"/>
    <lineage>
        <taxon>Eukaryota</taxon>
        <taxon>Metazoa</taxon>
        <taxon>Spiralia</taxon>
        <taxon>Lophotrochozoa</taxon>
        <taxon>Mollusca</taxon>
        <taxon>Gastropoda</taxon>
        <taxon>Caenogastropoda</taxon>
        <taxon>Littorinimorpha</taxon>
        <taxon>Littorinoidea</taxon>
        <taxon>Littorinidae</taxon>
        <taxon>Littorina</taxon>
    </lineage>
</organism>
<protein>
    <recommendedName>
        <fullName evidence="7">Ion transport domain-containing protein</fullName>
    </recommendedName>
</protein>
<keyword evidence="5 6" id="KW-0472">Membrane</keyword>
<dbReference type="InterPro" id="IPR005821">
    <property type="entry name" value="Ion_trans_dom"/>
</dbReference>
<dbReference type="Proteomes" id="UP001374579">
    <property type="component" value="Unassembled WGS sequence"/>
</dbReference>
<sequence>MSLGQHADFVYHDVVRLSLKRKWTEFARRSFMSNMAIFVVSEVMLCVGAVLASTSSDPTEHTEPLQIVRAVAEYLFLIDVILTFALEVLQIKKHRMDYFKDKFNLLGLVSSIFLLLVIPFRILRLSQQWPIYSVGFLLWTLRIFNFAAVFREMGVYSQVLWRILLRDFPQFIGVFAIILVAFSGSFVLALRGEDSLGVHNETSNFWEIMFTGVRILVEGQPVLEYYGPDGYRGFSCFLMVTFLGMSCVVLLSILIAQLSDTYQNVQSDARRRLQLNRAWIITRVELHSVYHRYRAPHRISKYIPFEDITNPKEVLKKWDSPPMSEINRHVKDIKEMDESHSLKLRQISIRMKHLEEQNIQILTLLRNLGCPSSPTVVFPSEIQIENPDMA</sequence>
<dbReference type="InterPro" id="IPR024862">
    <property type="entry name" value="TRPV"/>
</dbReference>
<dbReference type="Pfam" id="PF00520">
    <property type="entry name" value="Ion_trans"/>
    <property type="match status" value="1"/>
</dbReference>
<dbReference type="Gene3D" id="1.10.287.70">
    <property type="match status" value="1"/>
</dbReference>
<keyword evidence="3" id="KW-0677">Repeat</keyword>
<dbReference type="PANTHER" id="PTHR10582">
    <property type="entry name" value="TRANSIENT RECEPTOR POTENTIAL ION CHANNEL PROTEIN"/>
    <property type="match status" value="1"/>
</dbReference>
<dbReference type="AlphaFoldDB" id="A0AAN9AW40"/>